<evidence type="ECO:0000259" key="1">
    <source>
        <dbReference type="PROSITE" id="PS50234"/>
    </source>
</evidence>
<accession>A0AA36I0Z7</accession>
<gene>
    <name evidence="2" type="ORF">EVOR1521_LOCUS7407</name>
</gene>
<dbReference type="Gene3D" id="3.40.50.410">
    <property type="entry name" value="von Willebrand factor, type A domain"/>
    <property type="match status" value="1"/>
</dbReference>
<dbReference type="GO" id="GO:0005891">
    <property type="term" value="C:voltage-gated calcium channel complex"/>
    <property type="evidence" value="ECO:0007669"/>
    <property type="project" value="TreeGrafter"/>
</dbReference>
<dbReference type="InterPro" id="IPR051173">
    <property type="entry name" value="Ca_channel_alpha-2/delta"/>
</dbReference>
<organism evidence="2 3">
    <name type="scientific">Effrenium voratum</name>
    <dbReference type="NCBI Taxonomy" id="2562239"/>
    <lineage>
        <taxon>Eukaryota</taxon>
        <taxon>Sar</taxon>
        <taxon>Alveolata</taxon>
        <taxon>Dinophyceae</taxon>
        <taxon>Suessiales</taxon>
        <taxon>Symbiodiniaceae</taxon>
        <taxon>Effrenium</taxon>
    </lineage>
</organism>
<dbReference type="PANTHER" id="PTHR10166">
    <property type="entry name" value="VOLTAGE-DEPENDENT CALCIUM CHANNEL SUBUNIT ALPHA-2/DELTA-RELATED"/>
    <property type="match status" value="1"/>
</dbReference>
<dbReference type="PROSITE" id="PS50234">
    <property type="entry name" value="VWFA"/>
    <property type="match status" value="1"/>
</dbReference>
<proteinExistence type="predicted"/>
<dbReference type="EMBL" id="CAUJNA010000591">
    <property type="protein sequence ID" value="CAJ1379047.1"/>
    <property type="molecule type" value="Genomic_DNA"/>
</dbReference>
<dbReference type="InterPro" id="IPR036465">
    <property type="entry name" value="vWFA_dom_sf"/>
</dbReference>
<dbReference type="Proteomes" id="UP001178507">
    <property type="component" value="Unassembled WGS sequence"/>
</dbReference>
<comment type="caution">
    <text evidence="2">The sequence shown here is derived from an EMBL/GenBank/DDBJ whole genome shotgun (WGS) entry which is preliminary data.</text>
</comment>
<name>A0AA36I0Z7_9DINO</name>
<keyword evidence="3" id="KW-1185">Reference proteome</keyword>
<reference evidence="2" key="1">
    <citation type="submission" date="2023-08" db="EMBL/GenBank/DDBJ databases">
        <authorList>
            <person name="Chen Y."/>
            <person name="Shah S."/>
            <person name="Dougan E. K."/>
            <person name="Thang M."/>
            <person name="Chan C."/>
        </authorList>
    </citation>
    <scope>NUCLEOTIDE SEQUENCE</scope>
</reference>
<protein>
    <recommendedName>
        <fullName evidence="1">VWFA domain-containing protein</fullName>
    </recommendedName>
</protein>
<dbReference type="InterPro" id="IPR002035">
    <property type="entry name" value="VWF_A"/>
</dbReference>
<dbReference type="SMART" id="SM00327">
    <property type="entry name" value="VWA"/>
    <property type="match status" value="1"/>
</dbReference>
<evidence type="ECO:0000313" key="2">
    <source>
        <dbReference type="EMBL" id="CAJ1379047.1"/>
    </source>
</evidence>
<dbReference type="SUPFAM" id="SSF53300">
    <property type="entry name" value="vWA-like"/>
    <property type="match status" value="1"/>
</dbReference>
<sequence>MADYPANYGNLECKAHDENLAPFCKGSSPPAWCTQKWCYVDSSNCQGVVPYKSVLFANSDVYYSYNTCGESNEFKAWSGAATTGGTSASVTQLLDVVQSYLWSTRSRVQDIYEQLNSSEWCTVYGQCNCAECFQNDLWMEKTDFGRVGANARSQEFSCLAQSVAPTYSNVAAKEASPTERVGYQYFADQKSGSYLGWPAVQWCPEAEGVDPRFRPWYSSGSTGPKDLVLVVDVSGSMGSAGRAALAKAAAKAVIDTLEWKDFGTVILFNHGIAAQYSQQLVAMFDAERANLKNWLDQQAWAEGGTDFKVSLDRAFDVISASVSSGSTSMCQKAILFLTDGAASFESADYASVRQRTTQYSVALFTYALGSGADATVTKQLACENQGIFYPIPDGGDLANIMSRYYQYFAAGVEICTPSFTKYQDSVTRTELWPACLPAYDRTGLEPALLGVTCFDLNVMVNPSVLRSQSYWPDFLCKISDMTKQCRQLDINDCRLEKLRREYSEASSCITLDTSVTCPCADPACQDDPDFLDEKGYFCDTWVGDDCQRAASDWGYSATGEAQIQTKCKRSCGMCPQLNPCPKQTAQCSNVAQPSATACRATRTDKISPNSIEGTVEDVAGASASSAPVGPSCLIAATMVAVALG</sequence>
<feature type="domain" description="VWFA" evidence="1">
    <location>
        <begin position="226"/>
        <end position="404"/>
    </location>
</feature>
<dbReference type="PANTHER" id="PTHR10166:SF37">
    <property type="entry name" value="STOLID, ISOFORM H"/>
    <property type="match status" value="1"/>
</dbReference>
<evidence type="ECO:0000313" key="3">
    <source>
        <dbReference type="Proteomes" id="UP001178507"/>
    </source>
</evidence>
<dbReference type="AlphaFoldDB" id="A0AA36I0Z7"/>
<dbReference type="Pfam" id="PF00092">
    <property type="entry name" value="VWA"/>
    <property type="match status" value="1"/>
</dbReference>
<dbReference type="GO" id="GO:0005245">
    <property type="term" value="F:voltage-gated calcium channel activity"/>
    <property type="evidence" value="ECO:0007669"/>
    <property type="project" value="TreeGrafter"/>
</dbReference>